<dbReference type="InterPro" id="IPR021903">
    <property type="entry name" value="DUF3515"/>
</dbReference>
<dbReference type="Pfam" id="PF12028">
    <property type="entry name" value="DUF3515"/>
    <property type="match status" value="1"/>
</dbReference>
<reference evidence="2 3" key="1">
    <citation type="journal article" date="2019" name="Int. J. Syst. Evol. Microbiol.">
        <title>The Global Catalogue of Microorganisms (GCM) 10K type strain sequencing project: providing services to taxonomists for standard genome sequencing and annotation.</title>
        <authorList>
            <consortium name="The Broad Institute Genomics Platform"/>
            <consortium name="The Broad Institute Genome Sequencing Center for Infectious Disease"/>
            <person name="Wu L."/>
            <person name="Ma J."/>
        </authorList>
    </citation>
    <scope>NUCLEOTIDE SEQUENCE [LARGE SCALE GENOMIC DNA]</scope>
    <source>
        <strain evidence="2 3">JCM 10367</strain>
    </source>
</reference>
<sequence length="160" mass="16841">MSIPRKRTTLPLAAAALAVVAALAFIATKDPHYDIRPGARAQNAHCARMVEEAPDRLAGKPHHSTGIPGVVVWGDNEIVLRCGVPELGPTTDPCFAADGVDWVLDDSRSTEGEKVITTYGRSPATEVTFTGSMSAPDAALIELSALVAPVKQTAQCIQPD</sequence>
<proteinExistence type="predicted"/>
<organism evidence="2 3">
    <name type="scientific">Streptomyces thermocarboxydovorans</name>
    <dbReference type="NCBI Taxonomy" id="59298"/>
    <lineage>
        <taxon>Bacteria</taxon>
        <taxon>Bacillati</taxon>
        <taxon>Actinomycetota</taxon>
        <taxon>Actinomycetes</taxon>
        <taxon>Kitasatosporales</taxon>
        <taxon>Streptomycetaceae</taxon>
        <taxon>Streptomyces</taxon>
    </lineage>
</organism>
<feature type="chain" id="PRO_5045944934" evidence="1">
    <location>
        <begin position="27"/>
        <end position="160"/>
    </location>
</feature>
<name>A0ABN1H775_9ACTN</name>
<keyword evidence="1" id="KW-0732">Signal</keyword>
<evidence type="ECO:0000313" key="2">
    <source>
        <dbReference type="EMBL" id="GAA0631096.1"/>
    </source>
</evidence>
<comment type="caution">
    <text evidence="2">The sequence shown here is derived from an EMBL/GenBank/DDBJ whole genome shotgun (WGS) entry which is preliminary data.</text>
</comment>
<dbReference type="RefSeq" id="WP_343997458.1">
    <property type="nucleotide sequence ID" value="NZ_BAAAGU010000002.1"/>
</dbReference>
<accession>A0ABN1H775</accession>
<dbReference type="Proteomes" id="UP001500724">
    <property type="component" value="Unassembled WGS sequence"/>
</dbReference>
<dbReference type="EMBL" id="BAAAGU010000002">
    <property type="protein sequence ID" value="GAA0631096.1"/>
    <property type="molecule type" value="Genomic_DNA"/>
</dbReference>
<evidence type="ECO:0000313" key="3">
    <source>
        <dbReference type="Proteomes" id="UP001500724"/>
    </source>
</evidence>
<protein>
    <submittedName>
        <fullName evidence="2">DUF3515 family protein</fullName>
    </submittedName>
</protein>
<keyword evidence="3" id="KW-1185">Reference proteome</keyword>
<evidence type="ECO:0000256" key="1">
    <source>
        <dbReference type="SAM" id="SignalP"/>
    </source>
</evidence>
<feature type="signal peptide" evidence="1">
    <location>
        <begin position="1"/>
        <end position="26"/>
    </location>
</feature>
<gene>
    <name evidence="2" type="ORF">GCM10009535_03260</name>
</gene>